<evidence type="ECO:0000313" key="2">
    <source>
        <dbReference type="Proteomes" id="UP000027665"/>
    </source>
</evidence>
<dbReference type="Pfam" id="PF13669">
    <property type="entry name" value="Glyoxalase_4"/>
    <property type="match status" value="1"/>
</dbReference>
<evidence type="ECO:0008006" key="3">
    <source>
        <dbReference type="Google" id="ProtNLM"/>
    </source>
</evidence>
<keyword evidence="2" id="KW-1185">Reference proteome</keyword>
<dbReference type="Proteomes" id="UP000027665">
    <property type="component" value="Unassembled WGS sequence"/>
</dbReference>
<dbReference type="eggNOG" id="COG0346">
    <property type="taxonomic scope" value="Bacteria"/>
</dbReference>
<dbReference type="SUPFAM" id="SSF54593">
    <property type="entry name" value="Glyoxalase/Bleomycin resistance protein/Dihydroxybiphenyl dioxygenase"/>
    <property type="match status" value="1"/>
</dbReference>
<protein>
    <recommendedName>
        <fullName evidence="3">Methylmalonyl-CoA epimerase</fullName>
    </recommendedName>
</protein>
<evidence type="ECO:0000313" key="1">
    <source>
        <dbReference type="EMBL" id="KEJ92758.1"/>
    </source>
</evidence>
<proteinExistence type="predicted"/>
<accession>A0A073IQY6</accession>
<dbReference type="EMBL" id="JMKI01000016">
    <property type="protein sequence ID" value="KEJ92758.1"/>
    <property type="molecule type" value="Genomic_DNA"/>
</dbReference>
<dbReference type="GeneID" id="90983092"/>
<sequence length="155" mass="17421">MKIAAKRLKQIGMVVTDIDRAIEHWGCLGAGGFRKFFLSSSRGTCGPVFKNGQPHQIESSMAVADFNGVQIELMQPLDDQSIYYDFLQECGAGLHHLCFDTDDIPFDELNAYMKERYGDPIFNGIGALMKFAYYDCRKDMGAFIEVVTQKPETIC</sequence>
<dbReference type="STRING" id="2754.EH55_00850"/>
<comment type="caution">
    <text evidence="1">The sequence shown here is derived from an EMBL/GenBank/DDBJ whole genome shotgun (WGS) entry which is preliminary data.</text>
</comment>
<name>A0A073IQY6_9BACT</name>
<dbReference type="AlphaFoldDB" id="A0A073IQY6"/>
<dbReference type="InterPro" id="IPR029068">
    <property type="entry name" value="Glyas_Bleomycin-R_OHBP_Dase"/>
</dbReference>
<gene>
    <name evidence="1" type="ORF">EH55_00850</name>
</gene>
<dbReference type="RefSeq" id="WP_037975045.1">
    <property type="nucleotide sequence ID" value="NZ_JAXDSK010000027.1"/>
</dbReference>
<organism evidence="1 2">
    <name type="scientific">Synergistes jonesii</name>
    <dbReference type="NCBI Taxonomy" id="2754"/>
    <lineage>
        <taxon>Bacteria</taxon>
        <taxon>Thermotogati</taxon>
        <taxon>Synergistota</taxon>
        <taxon>Synergistia</taxon>
        <taxon>Synergistales</taxon>
        <taxon>Synergistaceae</taxon>
        <taxon>Synergistes</taxon>
    </lineage>
</organism>
<dbReference type="OrthoDB" id="9788468at2"/>
<dbReference type="Gene3D" id="3.10.180.10">
    <property type="entry name" value="2,3-Dihydroxybiphenyl 1,2-Dioxygenase, domain 1"/>
    <property type="match status" value="1"/>
</dbReference>
<reference evidence="1 2" key="1">
    <citation type="submission" date="2014-04" db="EMBL/GenBank/DDBJ databases">
        <title>Draft Genome Sequence of Synergistes jonesii.</title>
        <authorList>
            <person name="Coil D.A."/>
            <person name="Eisen J.A."/>
            <person name="Holland-Moritz H.E."/>
        </authorList>
    </citation>
    <scope>NUCLEOTIDE SEQUENCE [LARGE SCALE GENOMIC DNA]</scope>
    <source>
        <strain evidence="1 2">78-1</strain>
    </source>
</reference>